<sequence>LLEKQGAFEVRGRPIPTPGTGDLLVKVPAVLLNPLEYKIRKYGLEGFFEGYPIILGSDAAGTVEKVGEGVEGFAVGDRVALQTPFKIDGAGFEQCALAQARFTAKIAPNVSLDEAATLPIAVSTVAIGLFGTVNYEGPGGAGMTAGRDKYAGKPILVFGDRPPLGKSVTVQVAKLSGFEPIIATASPHNESLVRSLGATHFVDRS</sequence>
<dbReference type="Gene3D" id="3.90.180.10">
    <property type="entry name" value="Medium-chain alcohol dehydrogenases, catalytic domain"/>
    <property type="match status" value="1"/>
</dbReference>
<dbReference type="OMA" id="SYRTEEM"/>
<dbReference type="KEGG" id="gtr:GLOTRDRAFT_15937"/>
<protein>
    <submittedName>
        <fullName evidence="2">GroES-like protein</fullName>
    </submittedName>
</protein>
<keyword evidence="3" id="KW-1185">Reference proteome</keyword>
<feature type="non-terminal residue" evidence="2">
    <location>
        <position position="1"/>
    </location>
</feature>
<feature type="domain" description="Alcohol dehydrogenase-like N-terminal" evidence="1">
    <location>
        <begin position="20"/>
        <end position="83"/>
    </location>
</feature>
<dbReference type="RefSeq" id="XP_007862794.1">
    <property type="nucleotide sequence ID" value="XM_007864603.1"/>
</dbReference>
<dbReference type="InterPro" id="IPR013154">
    <property type="entry name" value="ADH-like_N"/>
</dbReference>
<evidence type="ECO:0000313" key="3">
    <source>
        <dbReference type="Proteomes" id="UP000030669"/>
    </source>
</evidence>
<dbReference type="InterPro" id="IPR047122">
    <property type="entry name" value="Trans-enoyl_RdTase-like"/>
</dbReference>
<dbReference type="Pfam" id="PF08240">
    <property type="entry name" value="ADH_N"/>
    <property type="match status" value="1"/>
</dbReference>
<feature type="non-terminal residue" evidence="2">
    <location>
        <position position="205"/>
    </location>
</feature>
<evidence type="ECO:0000313" key="2">
    <source>
        <dbReference type="EMBL" id="EPQ57732.1"/>
    </source>
</evidence>
<dbReference type="PANTHER" id="PTHR45348:SF2">
    <property type="entry name" value="ZINC-TYPE ALCOHOL DEHYDROGENASE-LIKE PROTEIN C2E1P3.01"/>
    <property type="match status" value="1"/>
</dbReference>
<dbReference type="InterPro" id="IPR036291">
    <property type="entry name" value="NAD(P)-bd_dom_sf"/>
</dbReference>
<name>S7QE96_GLOTA</name>
<gene>
    <name evidence="2" type="ORF">GLOTRDRAFT_15937</name>
</gene>
<dbReference type="SUPFAM" id="SSF50129">
    <property type="entry name" value="GroES-like"/>
    <property type="match status" value="1"/>
</dbReference>
<dbReference type="PANTHER" id="PTHR45348">
    <property type="entry name" value="HYPOTHETICAL OXIDOREDUCTASE (EUROFUNG)"/>
    <property type="match status" value="1"/>
</dbReference>
<dbReference type="eggNOG" id="KOG1198">
    <property type="taxonomic scope" value="Eukaryota"/>
</dbReference>
<accession>S7QE96</accession>
<dbReference type="Proteomes" id="UP000030669">
    <property type="component" value="Unassembled WGS sequence"/>
</dbReference>
<evidence type="ECO:0000259" key="1">
    <source>
        <dbReference type="Pfam" id="PF08240"/>
    </source>
</evidence>
<dbReference type="Gene3D" id="3.40.50.720">
    <property type="entry name" value="NAD(P)-binding Rossmann-like Domain"/>
    <property type="match status" value="1"/>
</dbReference>
<dbReference type="AlphaFoldDB" id="S7QE96"/>
<dbReference type="EMBL" id="KB469298">
    <property type="protein sequence ID" value="EPQ57732.1"/>
    <property type="molecule type" value="Genomic_DNA"/>
</dbReference>
<dbReference type="InterPro" id="IPR011032">
    <property type="entry name" value="GroES-like_sf"/>
</dbReference>
<dbReference type="OrthoDB" id="10257049at2759"/>
<dbReference type="STRING" id="670483.S7QE96"/>
<dbReference type="HOGENOM" id="CLU_026673_16_6_1"/>
<dbReference type="GO" id="GO:0016651">
    <property type="term" value="F:oxidoreductase activity, acting on NAD(P)H"/>
    <property type="evidence" value="ECO:0007669"/>
    <property type="project" value="InterPro"/>
</dbReference>
<proteinExistence type="predicted"/>
<dbReference type="GeneID" id="19304895"/>
<organism evidence="2 3">
    <name type="scientific">Gloeophyllum trabeum (strain ATCC 11539 / FP-39264 / Madison 617)</name>
    <name type="common">Brown rot fungus</name>
    <dbReference type="NCBI Taxonomy" id="670483"/>
    <lineage>
        <taxon>Eukaryota</taxon>
        <taxon>Fungi</taxon>
        <taxon>Dikarya</taxon>
        <taxon>Basidiomycota</taxon>
        <taxon>Agaricomycotina</taxon>
        <taxon>Agaricomycetes</taxon>
        <taxon>Gloeophyllales</taxon>
        <taxon>Gloeophyllaceae</taxon>
        <taxon>Gloeophyllum</taxon>
    </lineage>
</organism>
<reference evidence="2 3" key="1">
    <citation type="journal article" date="2012" name="Science">
        <title>The Paleozoic origin of enzymatic lignin decomposition reconstructed from 31 fungal genomes.</title>
        <authorList>
            <person name="Floudas D."/>
            <person name="Binder M."/>
            <person name="Riley R."/>
            <person name="Barry K."/>
            <person name="Blanchette R.A."/>
            <person name="Henrissat B."/>
            <person name="Martinez A.T."/>
            <person name="Otillar R."/>
            <person name="Spatafora J.W."/>
            <person name="Yadav J.S."/>
            <person name="Aerts A."/>
            <person name="Benoit I."/>
            <person name="Boyd A."/>
            <person name="Carlson A."/>
            <person name="Copeland A."/>
            <person name="Coutinho P.M."/>
            <person name="de Vries R.P."/>
            <person name="Ferreira P."/>
            <person name="Findley K."/>
            <person name="Foster B."/>
            <person name="Gaskell J."/>
            <person name="Glotzer D."/>
            <person name="Gorecki P."/>
            <person name="Heitman J."/>
            <person name="Hesse C."/>
            <person name="Hori C."/>
            <person name="Igarashi K."/>
            <person name="Jurgens J.A."/>
            <person name="Kallen N."/>
            <person name="Kersten P."/>
            <person name="Kohler A."/>
            <person name="Kuees U."/>
            <person name="Kumar T.K.A."/>
            <person name="Kuo A."/>
            <person name="LaButti K."/>
            <person name="Larrondo L.F."/>
            <person name="Lindquist E."/>
            <person name="Ling A."/>
            <person name="Lombard V."/>
            <person name="Lucas S."/>
            <person name="Lundell T."/>
            <person name="Martin R."/>
            <person name="McLaughlin D.J."/>
            <person name="Morgenstern I."/>
            <person name="Morin E."/>
            <person name="Murat C."/>
            <person name="Nagy L.G."/>
            <person name="Nolan M."/>
            <person name="Ohm R.A."/>
            <person name="Patyshakuliyeva A."/>
            <person name="Rokas A."/>
            <person name="Ruiz-Duenas F.J."/>
            <person name="Sabat G."/>
            <person name="Salamov A."/>
            <person name="Samejima M."/>
            <person name="Schmutz J."/>
            <person name="Slot J.C."/>
            <person name="St John F."/>
            <person name="Stenlid J."/>
            <person name="Sun H."/>
            <person name="Sun S."/>
            <person name="Syed K."/>
            <person name="Tsang A."/>
            <person name="Wiebenga A."/>
            <person name="Young D."/>
            <person name="Pisabarro A."/>
            <person name="Eastwood D.C."/>
            <person name="Martin F."/>
            <person name="Cullen D."/>
            <person name="Grigoriev I.V."/>
            <person name="Hibbett D.S."/>
        </authorList>
    </citation>
    <scope>NUCLEOTIDE SEQUENCE [LARGE SCALE GENOMIC DNA]</scope>
    <source>
        <strain evidence="2 3">ATCC 11539</strain>
    </source>
</reference>
<dbReference type="SUPFAM" id="SSF51735">
    <property type="entry name" value="NAD(P)-binding Rossmann-fold domains"/>
    <property type="match status" value="1"/>
</dbReference>